<keyword evidence="1" id="KW-0812">Transmembrane</keyword>
<dbReference type="Proteomes" id="UP000823388">
    <property type="component" value="Chromosome 3K"/>
</dbReference>
<dbReference type="EMBL" id="CM029041">
    <property type="protein sequence ID" value="KAG2623863.1"/>
    <property type="molecule type" value="Genomic_DNA"/>
</dbReference>
<evidence type="ECO:0000313" key="2">
    <source>
        <dbReference type="EMBL" id="KAG2623863.1"/>
    </source>
</evidence>
<protein>
    <submittedName>
        <fullName evidence="2">Uncharacterized protein</fullName>
    </submittedName>
</protein>
<proteinExistence type="predicted"/>
<comment type="caution">
    <text evidence="2">The sequence shown here is derived from an EMBL/GenBank/DDBJ whole genome shotgun (WGS) entry which is preliminary data.</text>
</comment>
<keyword evidence="3" id="KW-1185">Reference proteome</keyword>
<evidence type="ECO:0000313" key="3">
    <source>
        <dbReference type="Proteomes" id="UP000823388"/>
    </source>
</evidence>
<organism evidence="2 3">
    <name type="scientific">Panicum virgatum</name>
    <name type="common">Blackwell switchgrass</name>
    <dbReference type="NCBI Taxonomy" id="38727"/>
    <lineage>
        <taxon>Eukaryota</taxon>
        <taxon>Viridiplantae</taxon>
        <taxon>Streptophyta</taxon>
        <taxon>Embryophyta</taxon>
        <taxon>Tracheophyta</taxon>
        <taxon>Spermatophyta</taxon>
        <taxon>Magnoliopsida</taxon>
        <taxon>Liliopsida</taxon>
        <taxon>Poales</taxon>
        <taxon>Poaceae</taxon>
        <taxon>PACMAD clade</taxon>
        <taxon>Panicoideae</taxon>
        <taxon>Panicodae</taxon>
        <taxon>Paniceae</taxon>
        <taxon>Panicinae</taxon>
        <taxon>Panicum</taxon>
        <taxon>Panicum sect. Hiantes</taxon>
    </lineage>
</organism>
<keyword evidence="1" id="KW-0472">Membrane</keyword>
<feature type="transmembrane region" description="Helical" evidence="1">
    <location>
        <begin position="191"/>
        <end position="212"/>
    </location>
</feature>
<reference evidence="2" key="1">
    <citation type="submission" date="2020-05" db="EMBL/GenBank/DDBJ databases">
        <title>WGS assembly of Panicum virgatum.</title>
        <authorList>
            <person name="Lovell J.T."/>
            <person name="Jenkins J."/>
            <person name="Shu S."/>
            <person name="Juenger T.E."/>
            <person name="Schmutz J."/>
        </authorList>
    </citation>
    <scope>NUCLEOTIDE SEQUENCE</scope>
    <source>
        <strain evidence="2">AP13</strain>
    </source>
</reference>
<name>A0A8T0UST7_PANVG</name>
<accession>A0A8T0UST7</accession>
<sequence length="215" mass="22963">VGGGVGACVSARTILNDVVKVLQGLTPFYSFTCVDGFYVATGFVVVPLVDEIDELTLLEATGHASQTKDGAEEAAANAMIAAAKREFGIVVKDFSFNEVEGLRKENQTIRMNNLLLRSGWAQSLDHLSMLQNTPEAITLDAVDDCLSNSIGLLAHGAAVWAEENVWAGTAALEDSGTIFECLKMAVGTYRFLYVTLVAPSCNVMLYVCVSMLSAI</sequence>
<feature type="non-terminal residue" evidence="2">
    <location>
        <position position="1"/>
    </location>
</feature>
<evidence type="ECO:0000256" key="1">
    <source>
        <dbReference type="SAM" id="Phobius"/>
    </source>
</evidence>
<keyword evidence="1" id="KW-1133">Transmembrane helix</keyword>
<dbReference type="AlphaFoldDB" id="A0A8T0UST7"/>
<gene>
    <name evidence="2" type="ORF">PVAP13_3KG084600</name>
</gene>